<proteinExistence type="predicted"/>
<dbReference type="SUPFAM" id="SSF53098">
    <property type="entry name" value="Ribonuclease H-like"/>
    <property type="match status" value="1"/>
</dbReference>
<dbReference type="OrthoDB" id="2410435at2759"/>
<dbReference type="InterPro" id="IPR052035">
    <property type="entry name" value="ZnF_BED_domain_contain"/>
</dbReference>
<keyword evidence="2" id="KW-0479">Metal-binding</keyword>
<dbReference type="GO" id="GO:0005634">
    <property type="term" value="C:nucleus"/>
    <property type="evidence" value="ECO:0007669"/>
    <property type="project" value="UniProtKB-SubCell"/>
</dbReference>
<organism evidence="7 8">
    <name type="scientific">Cetraspora pellucida</name>
    <dbReference type="NCBI Taxonomy" id="1433469"/>
    <lineage>
        <taxon>Eukaryota</taxon>
        <taxon>Fungi</taxon>
        <taxon>Fungi incertae sedis</taxon>
        <taxon>Mucoromycota</taxon>
        <taxon>Glomeromycotina</taxon>
        <taxon>Glomeromycetes</taxon>
        <taxon>Diversisporales</taxon>
        <taxon>Gigasporaceae</taxon>
        <taxon>Cetraspora</taxon>
    </lineage>
</organism>
<keyword evidence="5" id="KW-0539">Nucleus</keyword>
<keyword evidence="3" id="KW-0863">Zinc-finger</keyword>
<evidence type="ECO:0000256" key="6">
    <source>
        <dbReference type="SAM" id="MobiDB-lite"/>
    </source>
</evidence>
<feature type="compositionally biased region" description="Polar residues" evidence="6">
    <location>
        <begin position="22"/>
        <end position="45"/>
    </location>
</feature>
<evidence type="ECO:0000256" key="2">
    <source>
        <dbReference type="ARBA" id="ARBA00022723"/>
    </source>
</evidence>
<name>A0A9N8ZE48_9GLOM</name>
<evidence type="ECO:0000313" key="8">
    <source>
        <dbReference type="Proteomes" id="UP000789759"/>
    </source>
</evidence>
<evidence type="ECO:0000256" key="4">
    <source>
        <dbReference type="ARBA" id="ARBA00022833"/>
    </source>
</evidence>
<feature type="region of interest" description="Disordered" evidence="6">
    <location>
        <begin position="14"/>
        <end position="45"/>
    </location>
</feature>
<comment type="caution">
    <text evidence="7">The sequence shown here is derived from an EMBL/GenBank/DDBJ whole genome shotgun (WGS) entry which is preliminary data.</text>
</comment>
<evidence type="ECO:0000256" key="1">
    <source>
        <dbReference type="ARBA" id="ARBA00004123"/>
    </source>
</evidence>
<dbReference type="AlphaFoldDB" id="A0A9N8ZE48"/>
<evidence type="ECO:0000313" key="7">
    <source>
        <dbReference type="EMBL" id="CAG8483277.1"/>
    </source>
</evidence>
<dbReference type="PANTHER" id="PTHR46481:SF10">
    <property type="entry name" value="ZINC FINGER BED DOMAIN-CONTAINING PROTEIN 39"/>
    <property type="match status" value="1"/>
</dbReference>
<reference evidence="7" key="1">
    <citation type="submission" date="2021-06" db="EMBL/GenBank/DDBJ databases">
        <authorList>
            <person name="Kallberg Y."/>
            <person name="Tangrot J."/>
            <person name="Rosling A."/>
        </authorList>
    </citation>
    <scope>NUCLEOTIDE SEQUENCE</scope>
    <source>
        <strain evidence="7">FL966</strain>
    </source>
</reference>
<evidence type="ECO:0000256" key="3">
    <source>
        <dbReference type="ARBA" id="ARBA00022771"/>
    </source>
</evidence>
<dbReference type="EMBL" id="CAJVQA010000626">
    <property type="protein sequence ID" value="CAG8483277.1"/>
    <property type="molecule type" value="Genomic_DNA"/>
</dbReference>
<gene>
    <name evidence="7" type="ORF">CPELLU_LOCUS1623</name>
</gene>
<keyword evidence="4" id="KW-0862">Zinc</keyword>
<sequence>MSNIVNKDKCNNIQKHTHVEDNNTSDQEQETQLDTANSHSGSRSYMDTTSNMIYHLDSEHKITKNNHIDRNIETFMEAACGKIMLKKQTEIETAMMTWMIDDCQLFYLLQTESFKTFMKVAVFGFKLLDLWSSRTDKPYIGITVGWLDLKNWTLKEGLLACEKIKGRYTDENIQDTIVQIIDRFQLKQKLVAATTDNGANVVKAIRLIDISHVPCSAHTLHLSVLKGLNIAKPFKKRITNLILFFYGSTKQTENLKNTQCKLNYPKIYKILIDIKTRWNSTYLAWCYLLELKNAII</sequence>
<accession>A0A9N8ZE48</accession>
<dbReference type="PANTHER" id="PTHR46481">
    <property type="entry name" value="ZINC FINGER BED DOMAIN-CONTAINING PROTEIN 4"/>
    <property type="match status" value="1"/>
</dbReference>
<protein>
    <submittedName>
        <fullName evidence="7">5753_t:CDS:1</fullName>
    </submittedName>
</protein>
<keyword evidence="8" id="KW-1185">Reference proteome</keyword>
<evidence type="ECO:0000256" key="5">
    <source>
        <dbReference type="ARBA" id="ARBA00023242"/>
    </source>
</evidence>
<dbReference type="InterPro" id="IPR012337">
    <property type="entry name" value="RNaseH-like_sf"/>
</dbReference>
<comment type="subcellular location">
    <subcellularLocation>
        <location evidence="1">Nucleus</location>
    </subcellularLocation>
</comment>
<dbReference type="GO" id="GO:0008270">
    <property type="term" value="F:zinc ion binding"/>
    <property type="evidence" value="ECO:0007669"/>
    <property type="project" value="UniProtKB-KW"/>
</dbReference>
<dbReference type="Proteomes" id="UP000789759">
    <property type="component" value="Unassembled WGS sequence"/>
</dbReference>